<proteinExistence type="predicted"/>
<keyword evidence="2" id="KW-1185">Reference proteome</keyword>
<dbReference type="Proteomes" id="UP000029981">
    <property type="component" value="Chromosome 7"/>
</dbReference>
<reference evidence="1 2" key="4">
    <citation type="journal article" date="2011" name="BMC Genomics">
        <title>RNA-Seq improves annotation of protein-coding genes in the cucumber genome.</title>
        <authorList>
            <person name="Li Z."/>
            <person name="Zhang Z."/>
            <person name="Yan P."/>
            <person name="Huang S."/>
            <person name="Fei Z."/>
            <person name="Lin K."/>
        </authorList>
    </citation>
    <scope>NUCLEOTIDE SEQUENCE [LARGE SCALE GENOMIC DNA]</scope>
    <source>
        <strain evidence="2">cv. 9930</strain>
    </source>
</reference>
<gene>
    <name evidence="1" type="ORF">Csa_7G336550</name>
</gene>
<dbReference type="EMBL" id="CM002928">
    <property type="protein sequence ID" value="KGN44576.1"/>
    <property type="molecule type" value="Genomic_DNA"/>
</dbReference>
<dbReference type="AlphaFoldDB" id="A0A0A0K9U8"/>
<evidence type="ECO:0000313" key="1">
    <source>
        <dbReference type="EMBL" id="KGN44576.1"/>
    </source>
</evidence>
<accession>A0A0A0K9U8</accession>
<dbReference type="Gramene" id="KGN44576">
    <property type="protein sequence ID" value="KGN44576"/>
    <property type="gene ID" value="Csa_7G336550"/>
</dbReference>
<reference evidence="1 2" key="2">
    <citation type="journal article" date="2009" name="PLoS ONE">
        <title>An integrated genetic and cytogenetic map of the cucumber genome.</title>
        <authorList>
            <person name="Ren Y."/>
            <person name="Zhang Z."/>
            <person name="Liu J."/>
            <person name="Staub J.E."/>
            <person name="Han Y."/>
            <person name="Cheng Z."/>
            <person name="Li X."/>
            <person name="Lu J."/>
            <person name="Miao H."/>
            <person name="Kang H."/>
            <person name="Xie B."/>
            <person name="Gu X."/>
            <person name="Wang X."/>
            <person name="Du Y."/>
            <person name="Jin W."/>
            <person name="Huang S."/>
        </authorList>
    </citation>
    <scope>NUCLEOTIDE SEQUENCE [LARGE SCALE GENOMIC DNA]</scope>
    <source>
        <strain evidence="2">cv. 9930</strain>
    </source>
</reference>
<protein>
    <submittedName>
        <fullName evidence="1">Uncharacterized protein</fullName>
    </submittedName>
</protein>
<reference evidence="1 2" key="3">
    <citation type="journal article" date="2010" name="BMC Genomics">
        <title>Transcriptome sequencing and comparative analysis of cucumber flowers with different sex types.</title>
        <authorList>
            <person name="Guo S."/>
            <person name="Zheng Y."/>
            <person name="Joung J.G."/>
            <person name="Liu S."/>
            <person name="Zhang Z."/>
            <person name="Crasta O.R."/>
            <person name="Sobral B.W."/>
            <person name="Xu Y."/>
            <person name="Huang S."/>
            <person name="Fei Z."/>
        </authorList>
    </citation>
    <scope>NUCLEOTIDE SEQUENCE [LARGE SCALE GENOMIC DNA]</scope>
    <source>
        <strain evidence="2">cv. 9930</strain>
    </source>
</reference>
<organism evidence="1 2">
    <name type="scientific">Cucumis sativus</name>
    <name type="common">Cucumber</name>
    <dbReference type="NCBI Taxonomy" id="3659"/>
    <lineage>
        <taxon>Eukaryota</taxon>
        <taxon>Viridiplantae</taxon>
        <taxon>Streptophyta</taxon>
        <taxon>Embryophyta</taxon>
        <taxon>Tracheophyta</taxon>
        <taxon>Spermatophyta</taxon>
        <taxon>Magnoliopsida</taxon>
        <taxon>eudicotyledons</taxon>
        <taxon>Gunneridae</taxon>
        <taxon>Pentapetalae</taxon>
        <taxon>rosids</taxon>
        <taxon>fabids</taxon>
        <taxon>Cucurbitales</taxon>
        <taxon>Cucurbitaceae</taxon>
        <taxon>Benincaseae</taxon>
        <taxon>Cucumis</taxon>
    </lineage>
</organism>
<reference evidence="1 2" key="1">
    <citation type="journal article" date="2009" name="Nat. Genet.">
        <title>The genome of the cucumber, Cucumis sativus L.</title>
        <authorList>
            <person name="Huang S."/>
            <person name="Li R."/>
            <person name="Zhang Z."/>
            <person name="Li L."/>
            <person name="Gu X."/>
            <person name="Fan W."/>
            <person name="Lucas W.J."/>
            <person name="Wang X."/>
            <person name="Xie B."/>
            <person name="Ni P."/>
            <person name="Ren Y."/>
            <person name="Zhu H."/>
            <person name="Li J."/>
            <person name="Lin K."/>
            <person name="Jin W."/>
            <person name="Fei Z."/>
            <person name="Li G."/>
            <person name="Staub J."/>
            <person name="Kilian A."/>
            <person name="van der Vossen E.A."/>
            <person name="Wu Y."/>
            <person name="Guo J."/>
            <person name="He J."/>
            <person name="Jia Z."/>
            <person name="Ren Y."/>
            <person name="Tian G."/>
            <person name="Lu Y."/>
            <person name="Ruan J."/>
            <person name="Qian W."/>
            <person name="Wang M."/>
            <person name="Huang Q."/>
            <person name="Li B."/>
            <person name="Xuan Z."/>
            <person name="Cao J."/>
            <person name="Asan"/>
            <person name="Wu Z."/>
            <person name="Zhang J."/>
            <person name="Cai Q."/>
            <person name="Bai Y."/>
            <person name="Zhao B."/>
            <person name="Han Y."/>
            <person name="Li Y."/>
            <person name="Li X."/>
            <person name="Wang S."/>
            <person name="Shi Q."/>
            <person name="Liu S."/>
            <person name="Cho W.K."/>
            <person name="Kim J.Y."/>
            <person name="Xu Y."/>
            <person name="Heller-Uszynska K."/>
            <person name="Miao H."/>
            <person name="Cheng Z."/>
            <person name="Zhang S."/>
            <person name="Wu J."/>
            <person name="Yang Y."/>
            <person name="Kang H."/>
            <person name="Li M."/>
            <person name="Liang H."/>
            <person name="Ren X."/>
            <person name="Shi Z."/>
            <person name="Wen M."/>
            <person name="Jian M."/>
            <person name="Yang H."/>
            <person name="Zhang G."/>
            <person name="Yang Z."/>
            <person name="Chen R."/>
            <person name="Liu S."/>
            <person name="Li J."/>
            <person name="Ma L."/>
            <person name="Liu H."/>
            <person name="Zhou Y."/>
            <person name="Zhao J."/>
            <person name="Fang X."/>
            <person name="Li G."/>
            <person name="Fang L."/>
            <person name="Li Y."/>
            <person name="Liu D."/>
            <person name="Zheng H."/>
            <person name="Zhang Y."/>
            <person name="Qin N."/>
            <person name="Li Z."/>
            <person name="Yang G."/>
            <person name="Yang S."/>
            <person name="Bolund L."/>
            <person name="Kristiansen K."/>
            <person name="Zheng H."/>
            <person name="Li S."/>
            <person name="Zhang X."/>
            <person name="Yang H."/>
            <person name="Wang J."/>
            <person name="Sun R."/>
            <person name="Zhang B."/>
            <person name="Jiang S."/>
            <person name="Wang J."/>
            <person name="Du Y."/>
            <person name="Li S."/>
        </authorList>
    </citation>
    <scope>NUCLEOTIDE SEQUENCE [LARGE SCALE GENOMIC DNA]</scope>
    <source>
        <strain evidence="2">cv. 9930</strain>
    </source>
</reference>
<evidence type="ECO:0000313" key="2">
    <source>
        <dbReference type="Proteomes" id="UP000029981"/>
    </source>
</evidence>
<name>A0A0A0K9U8_CUCSA</name>
<sequence>MGWRMIGSWRRLYAPAFQGVARACGNLPWSCHGCIPLSHSSPLRTLTLSHSLYVVLGLLSRMASCRAHAWPHRCVLGLSLRSSCLKATCVRLTSQNVQCLDA</sequence>